<dbReference type="Proteomes" id="UP000235220">
    <property type="component" value="Chromosome 8"/>
</dbReference>
<keyword evidence="2" id="KW-0812">Transmembrane</keyword>
<dbReference type="InterPro" id="IPR036770">
    <property type="entry name" value="Ankyrin_rpt-contain_sf"/>
</dbReference>
<dbReference type="GO" id="GO:0016020">
    <property type="term" value="C:membrane"/>
    <property type="evidence" value="ECO:0000318"/>
    <property type="project" value="GO_Central"/>
</dbReference>
<protein>
    <submittedName>
        <fullName evidence="4">Uncharacterized protein LOC108989217</fullName>
    </submittedName>
</protein>
<feature type="transmembrane region" description="Helical" evidence="2">
    <location>
        <begin position="595"/>
        <end position="613"/>
    </location>
</feature>
<keyword evidence="2" id="KW-0472">Membrane</keyword>
<keyword evidence="3" id="KW-1185">Reference proteome</keyword>
<accession>A0A6P9EN46</accession>
<dbReference type="SUPFAM" id="SSF48403">
    <property type="entry name" value="Ankyrin repeat"/>
    <property type="match status" value="2"/>
</dbReference>
<dbReference type="KEGG" id="jre:108989217"/>
<dbReference type="AlphaFoldDB" id="A0A6P9EN46"/>
<feature type="compositionally biased region" description="Basic and acidic residues" evidence="1">
    <location>
        <begin position="254"/>
        <end position="264"/>
    </location>
</feature>
<dbReference type="RefSeq" id="XP_035548881.1">
    <property type="nucleotide sequence ID" value="XM_035692988.1"/>
</dbReference>
<evidence type="ECO:0000313" key="3">
    <source>
        <dbReference type="Proteomes" id="UP000235220"/>
    </source>
</evidence>
<dbReference type="SMART" id="SM00248">
    <property type="entry name" value="ANK"/>
    <property type="match status" value="5"/>
</dbReference>
<dbReference type="PANTHER" id="PTHR24177:SF103">
    <property type="entry name" value="PGG DOMAIN-CONTAINING PROTEIN"/>
    <property type="match status" value="1"/>
</dbReference>
<evidence type="ECO:0000313" key="4">
    <source>
        <dbReference type="RefSeq" id="XP_035548881.1"/>
    </source>
</evidence>
<dbReference type="GeneID" id="108989217"/>
<dbReference type="Pfam" id="PF12796">
    <property type="entry name" value="Ank_2"/>
    <property type="match status" value="1"/>
</dbReference>
<keyword evidence="2" id="KW-1133">Transmembrane helix</keyword>
<feature type="region of interest" description="Disordered" evidence="1">
    <location>
        <begin position="232"/>
        <end position="264"/>
    </location>
</feature>
<dbReference type="InterPro" id="IPR002110">
    <property type="entry name" value="Ankyrin_rpt"/>
</dbReference>
<evidence type="ECO:0000256" key="1">
    <source>
        <dbReference type="SAM" id="MobiDB-lite"/>
    </source>
</evidence>
<feature type="transmembrane region" description="Helical" evidence="2">
    <location>
        <begin position="555"/>
        <end position="575"/>
    </location>
</feature>
<reference evidence="4" key="1">
    <citation type="submission" date="2025-08" db="UniProtKB">
        <authorList>
            <consortium name="RefSeq"/>
        </authorList>
    </citation>
    <scope>IDENTIFICATION</scope>
    <source>
        <tissue evidence="4">Leaves</tissue>
    </source>
</reference>
<dbReference type="OrthoDB" id="1930691at2759"/>
<name>A0A6P9EN46_JUGRE</name>
<organism evidence="3 4">
    <name type="scientific">Juglans regia</name>
    <name type="common">English walnut</name>
    <dbReference type="NCBI Taxonomy" id="51240"/>
    <lineage>
        <taxon>Eukaryota</taxon>
        <taxon>Viridiplantae</taxon>
        <taxon>Streptophyta</taxon>
        <taxon>Embryophyta</taxon>
        <taxon>Tracheophyta</taxon>
        <taxon>Spermatophyta</taxon>
        <taxon>Magnoliopsida</taxon>
        <taxon>eudicotyledons</taxon>
        <taxon>Gunneridae</taxon>
        <taxon>Pentapetalae</taxon>
        <taxon>rosids</taxon>
        <taxon>fabids</taxon>
        <taxon>Fagales</taxon>
        <taxon>Juglandaceae</taxon>
        <taxon>Juglans</taxon>
    </lineage>
</organism>
<dbReference type="InParanoid" id="A0A6P9EN46"/>
<gene>
    <name evidence="4" type="primary">LOC108989217</name>
</gene>
<sequence length="644" mass="71776">MASNRNDTGTEIEMVAIKKDLLGKSMKGDWDGVIDIYQKHPSAHKAKLTSNGDTALHIAVSDNKQEKVGRLMDIISCHHGEGKDQADEFKNKRGNTPLHLAASMGSATMCESIARSSFPLGLSFMTARNCKGETPLFLAALSGKKDALVSLHTLCQDKNLNGYDFCRRIDDHDDTTILHVAISIECFDMALDIIQLYPKLVHSINKQGLAPLHVLAGKPSAFKSRATKASYYKRSKKKGGETEDLENPQIRSSPRQDQHRGCLPDKQKRELASEVMNDLLERISSYELNQDGETDPNMIIGPKMVGDQKQKSPTDGSTSGLVSIARETPILIAAKNGITKMVEKILENFPEAVYDLDPSMKNIVLLSVEHKQCHVYELLLNKKKKKVIPDSVFWEVDKEGNTALHLAAKVANSNTWPVPGAAFQMNWEIKWFEHVQRSMPEWYPSLCNKKGKTPREVFTESHKDLVKQGQKWLTSISEQACPIATGLFVAVAFSTSSNDGFNVKDPKLQGVVRRSAFSYSLLVPAASFLSSVVAVFCFLWMICSSYSESSFRTGNTLRVFLLGLTAFYFSFIFTLESFSLGHFLTAIKELDTSNYLPSYMTLVVGYYTLALIIPMKFYIHMVRAIFGGPHTMNLVIPGFFPTKN</sequence>
<dbReference type="PANTHER" id="PTHR24177">
    <property type="entry name" value="CASKIN"/>
    <property type="match status" value="1"/>
</dbReference>
<dbReference type="Gene3D" id="1.25.40.20">
    <property type="entry name" value="Ankyrin repeat-containing domain"/>
    <property type="match status" value="3"/>
</dbReference>
<proteinExistence type="predicted"/>
<evidence type="ECO:0000256" key="2">
    <source>
        <dbReference type="SAM" id="Phobius"/>
    </source>
</evidence>
<feature type="transmembrane region" description="Helical" evidence="2">
    <location>
        <begin position="521"/>
        <end position="543"/>
    </location>
</feature>